<dbReference type="InterPro" id="IPR010259">
    <property type="entry name" value="S8pro/Inhibitor_I9"/>
</dbReference>
<dbReference type="Pfam" id="PF05922">
    <property type="entry name" value="Inhibitor_I9"/>
    <property type="match status" value="1"/>
</dbReference>
<reference evidence="11" key="1">
    <citation type="submission" date="2018-03" db="EMBL/GenBank/DDBJ databases">
        <authorList>
            <person name="Guldener U."/>
        </authorList>
    </citation>
    <scope>NUCLEOTIDE SEQUENCE</scope>
</reference>
<keyword evidence="3 8" id="KW-0732">Signal</keyword>
<evidence type="ECO:0000256" key="1">
    <source>
        <dbReference type="ARBA" id="ARBA00011073"/>
    </source>
</evidence>
<dbReference type="AlphaFoldDB" id="A0AAE8MVT9"/>
<dbReference type="InterPro" id="IPR037045">
    <property type="entry name" value="S8pro/Inhibitor_I9_sf"/>
</dbReference>
<dbReference type="PANTHER" id="PTHR43806:SF58">
    <property type="entry name" value="ALKALINE PROTEASE 1-RELATED"/>
    <property type="match status" value="1"/>
</dbReference>
<feature type="active site" description="Charge relay system" evidence="6">
    <location>
        <position position="336"/>
    </location>
</feature>
<dbReference type="PROSITE" id="PS00137">
    <property type="entry name" value="SUBTILASE_HIS"/>
    <property type="match status" value="1"/>
</dbReference>
<dbReference type="FunFam" id="3.40.50.200:FF:000014">
    <property type="entry name" value="Proteinase K"/>
    <property type="match status" value="1"/>
</dbReference>
<dbReference type="InterPro" id="IPR000209">
    <property type="entry name" value="Peptidase_S8/S53_dom"/>
</dbReference>
<dbReference type="Pfam" id="PF00082">
    <property type="entry name" value="Peptidase_S8"/>
    <property type="match status" value="1"/>
</dbReference>
<dbReference type="GO" id="GO:0006508">
    <property type="term" value="P:proteolysis"/>
    <property type="evidence" value="ECO:0007669"/>
    <property type="project" value="UniProtKB-KW"/>
</dbReference>
<evidence type="ECO:0000256" key="4">
    <source>
        <dbReference type="ARBA" id="ARBA00022801"/>
    </source>
</evidence>
<dbReference type="EMBL" id="ONZQ02000005">
    <property type="protein sequence ID" value="SPO01646.1"/>
    <property type="molecule type" value="Genomic_DNA"/>
</dbReference>
<dbReference type="InterPro" id="IPR036852">
    <property type="entry name" value="Peptidase_S8/S53_dom_sf"/>
</dbReference>
<evidence type="ECO:0000256" key="8">
    <source>
        <dbReference type="SAM" id="SignalP"/>
    </source>
</evidence>
<sequence>MMNFKALGLLLGAFLGQVAAAPAPAAAVVADKYIITLKSDVSSVDSHVSWAANVHSRSIQKRGSGVDKVWNKHFKGYSGQFDEETIEEIRASDEVLAVEPVQVWSIYATVTQNNAPWGLGSISHTTPGHTSYLYDSTAGQGTYAYVVDTGIYTAHSSFEGRATWGYNAADNVNSDGNGHGTHCAGTIASKDYGVSKKANLVAVKVLDSSGSGTTDNVIDGYEWAVNDIIAKGRQSKSVISMSLGGGYSAAFNAAVEAAYKSNVLTVVAAGNDNRNAANYSPASAPNAITVGAIDVNNKRASFSNYGSVVDIFAPGVSILSTWIGGTTATNNISGTSMATPHIAGLVLYLKAFEGLTTPKITTDRLIALATKGVISSPGTGSPNTLAFNGVKA</sequence>
<comment type="caution">
    <text evidence="11">The sequence shown here is derived from an EMBL/GenBank/DDBJ whole genome shotgun (WGS) entry which is preliminary data.</text>
</comment>
<dbReference type="Proteomes" id="UP001187682">
    <property type="component" value="Unassembled WGS sequence"/>
</dbReference>
<dbReference type="Gene3D" id="3.40.50.200">
    <property type="entry name" value="Peptidase S8/S53 domain"/>
    <property type="match status" value="1"/>
</dbReference>
<dbReference type="PROSITE" id="PS00138">
    <property type="entry name" value="SUBTILASE_SER"/>
    <property type="match status" value="1"/>
</dbReference>
<dbReference type="Gene3D" id="3.30.70.80">
    <property type="entry name" value="Peptidase S8 propeptide/proteinase inhibitor I9"/>
    <property type="match status" value="1"/>
</dbReference>
<dbReference type="InterPro" id="IPR034193">
    <property type="entry name" value="PCSK9_ProteinaseK-like"/>
</dbReference>
<dbReference type="InterPro" id="IPR050131">
    <property type="entry name" value="Peptidase_S8_subtilisin-like"/>
</dbReference>
<dbReference type="PANTHER" id="PTHR43806">
    <property type="entry name" value="PEPTIDASE S8"/>
    <property type="match status" value="1"/>
</dbReference>
<evidence type="ECO:0000256" key="3">
    <source>
        <dbReference type="ARBA" id="ARBA00022729"/>
    </source>
</evidence>
<evidence type="ECO:0000313" key="11">
    <source>
        <dbReference type="EMBL" id="SPO01646.1"/>
    </source>
</evidence>
<keyword evidence="4 6" id="KW-0378">Hydrolase</keyword>
<gene>
    <name evidence="11" type="ORF">DNG_04319</name>
</gene>
<feature type="domain" description="Inhibitor I9" evidence="10">
    <location>
        <begin position="32"/>
        <end position="105"/>
    </location>
</feature>
<dbReference type="InterPro" id="IPR023827">
    <property type="entry name" value="Peptidase_S8_Asp-AS"/>
</dbReference>
<dbReference type="PRINTS" id="PR00723">
    <property type="entry name" value="SUBTILISIN"/>
</dbReference>
<evidence type="ECO:0000259" key="9">
    <source>
        <dbReference type="Pfam" id="PF00082"/>
    </source>
</evidence>
<dbReference type="SUPFAM" id="SSF52743">
    <property type="entry name" value="Subtilisin-like"/>
    <property type="match status" value="1"/>
</dbReference>
<dbReference type="GO" id="GO:0005576">
    <property type="term" value="C:extracellular region"/>
    <property type="evidence" value="ECO:0007669"/>
    <property type="project" value="UniProtKB-ARBA"/>
</dbReference>
<evidence type="ECO:0000259" key="10">
    <source>
        <dbReference type="Pfam" id="PF05922"/>
    </source>
</evidence>
<dbReference type="PROSITE" id="PS51892">
    <property type="entry name" value="SUBTILASE"/>
    <property type="match status" value="1"/>
</dbReference>
<protein>
    <submittedName>
        <fullName evidence="11">Related to Alkaline proteinase</fullName>
    </submittedName>
</protein>
<accession>A0AAE8MVT9</accession>
<evidence type="ECO:0000256" key="2">
    <source>
        <dbReference type="ARBA" id="ARBA00022670"/>
    </source>
</evidence>
<keyword evidence="5 6" id="KW-0720">Serine protease</keyword>
<proteinExistence type="inferred from homology"/>
<dbReference type="SUPFAM" id="SSF54897">
    <property type="entry name" value="Protease propeptides/inhibitors"/>
    <property type="match status" value="1"/>
</dbReference>
<feature type="signal peptide" evidence="8">
    <location>
        <begin position="1"/>
        <end position="20"/>
    </location>
</feature>
<dbReference type="InterPro" id="IPR022398">
    <property type="entry name" value="Peptidase_S8_His-AS"/>
</dbReference>
<keyword evidence="2 6" id="KW-0645">Protease</keyword>
<evidence type="ECO:0000256" key="6">
    <source>
        <dbReference type="PROSITE-ProRule" id="PRU01240"/>
    </source>
</evidence>
<keyword evidence="12" id="KW-1185">Reference proteome</keyword>
<organism evidence="11 12">
    <name type="scientific">Cephalotrichum gorgonifer</name>
    <dbReference type="NCBI Taxonomy" id="2041049"/>
    <lineage>
        <taxon>Eukaryota</taxon>
        <taxon>Fungi</taxon>
        <taxon>Dikarya</taxon>
        <taxon>Ascomycota</taxon>
        <taxon>Pezizomycotina</taxon>
        <taxon>Sordariomycetes</taxon>
        <taxon>Hypocreomycetidae</taxon>
        <taxon>Microascales</taxon>
        <taxon>Microascaceae</taxon>
        <taxon>Cephalotrichum</taxon>
    </lineage>
</organism>
<feature type="active site" description="Charge relay system" evidence="6">
    <location>
        <position position="148"/>
    </location>
</feature>
<dbReference type="PROSITE" id="PS00136">
    <property type="entry name" value="SUBTILASE_ASP"/>
    <property type="match status" value="1"/>
</dbReference>
<evidence type="ECO:0000256" key="5">
    <source>
        <dbReference type="ARBA" id="ARBA00022825"/>
    </source>
</evidence>
<dbReference type="GO" id="GO:0004252">
    <property type="term" value="F:serine-type endopeptidase activity"/>
    <property type="evidence" value="ECO:0007669"/>
    <property type="project" value="UniProtKB-UniRule"/>
</dbReference>
<feature type="active site" description="Charge relay system" evidence="6">
    <location>
        <position position="179"/>
    </location>
</feature>
<feature type="domain" description="Peptidase S8/S53" evidence="9">
    <location>
        <begin position="140"/>
        <end position="359"/>
    </location>
</feature>
<dbReference type="InterPro" id="IPR023828">
    <property type="entry name" value="Peptidase_S8_Ser-AS"/>
</dbReference>
<dbReference type="InterPro" id="IPR015500">
    <property type="entry name" value="Peptidase_S8_subtilisin-rel"/>
</dbReference>
<dbReference type="CDD" id="cd04077">
    <property type="entry name" value="Peptidases_S8_PCSK9_ProteinaseK_like"/>
    <property type="match status" value="1"/>
</dbReference>
<evidence type="ECO:0000256" key="7">
    <source>
        <dbReference type="RuleBase" id="RU003355"/>
    </source>
</evidence>
<comment type="similarity">
    <text evidence="1 6 7">Belongs to the peptidase S8 family.</text>
</comment>
<name>A0AAE8MVT9_9PEZI</name>
<feature type="chain" id="PRO_5041912252" evidence="8">
    <location>
        <begin position="21"/>
        <end position="392"/>
    </location>
</feature>
<evidence type="ECO:0000313" key="12">
    <source>
        <dbReference type="Proteomes" id="UP001187682"/>
    </source>
</evidence>